<dbReference type="Proteomes" id="UP001328107">
    <property type="component" value="Unassembled WGS sequence"/>
</dbReference>
<dbReference type="Pfam" id="PF14942">
    <property type="entry name" value="Muted"/>
    <property type="match status" value="1"/>
</dbReference>
<comment type="similarity">
    <text evidence="1">Belongs to the BLOC1S5 family.</text>
</comment>
<dbReference type="InterPro" id="IPR017243">
    <property type="entry name" value="Bloc1s5"/>
</dbReference>
<sequence length="134" mass="14960">MEGAVKEVALLGQNLFDHKEALAPVIKKFIDNFEKNDRHKEFDGILRASHSLVEAASTASDRLLADGRLEQLNARVNSLAARLEHIAEQPAHAKEHAEYLAGIQEEQDEYVRLCEAEGMRKMRIAAGLEQDPSN</sequence>
<accession>A0AAN5CYC3</accession>
<dbReference type="AlphaFoldDB" id="A0AAN5CYC3"/>
<evidence type="ECO:0000313" key="3">
    <source>
        <dbReference type="EMBL" id="GMR52525.1"/>
    </source>
</evidence>
<dbReference type="EMBL" id="BTRK01000005">
    <property type="protein sequence ID" value="GMR52525.1"/>
    <property type="molecule type" value="Genomic_DNA"/>
</dbReference>
<dbReference type="GO" id="GO:0030133">
    <property type="term" value="C:transport vesicle"/>
    <property type="evidence" value="ECO:0007669"/>
    <property type="project" value="InterPro"/>
</dbReference>
<gene>
    <name evidence="3" type="ORF">PMAYCL1PPCAC_22720</name>
</gene>
<reference evidence="4" key="1">
    <citation type="submission" date="2022-10" db="EMBL/GenBank/DDBJ databases">
        <title>Genome assembly of Pristionchus species.</title>
        <authorList>
            <person name="Yoshida K."/>
            <person name="Sommer R.J."/>
        </authorList>
    </citation>
    <scope>NUCLEOTIDE SEQUENCE [LARGE SCALE GENOMIC DNA]</scope>
    <source>
        <strain evidence="4">RS5460</strain>
    </source>
</reference>
<protein>
    <recommendedName>
        <fullName evidence="2">Biogenesis of lysosome-related organelles complex 1 subunit 5</fullName>
    </recommendedName>
</protein>
<evidence type="ECO:0000313" key="4">
    <source>
        <dbReference type="Proteomes" id="UP001328107"/>
    </source>
</evidence>
<organism evidence="3 4">
    <name type="scientific">Pristionchus mayeri</name>
    <dbReference type="NCBI Taxonomy" id="1317129"/>
    <lineage>
        <taxon>Eukaryota</taxon>
        <taxon>Metazoa</taxon>
        <taxon>Ecdysozoa</taxon>
        <taxon>Nematoda</taxon>
        <taxon>Chromadorea</taxon>
        <taxon>Rhabditida</taxon>
        <taxon>Rhabditina</taxon>
        <taxon>Diplogasteromorpha</taxon>
        <taxon>Diplogasteroidea</taxon>
        <taxon>Neodiplogasteridae</taxon>
        <taxon>Pristionchus</taxon>
    </lineage>
</organism>
<evidence type="ECO:0000256" key="1">
    <source>
        <dbReference type="ARBA" id="ARBA00010754"/>
    </source>
</evidence>
<proteinExistence type="inferred from homology"/>
<name>A0AAN5CYC3_9BILA</name>
<comment type="caution">
    <text evidence="3">The sequence shown here is derived from an EMBL/GenBank/DDBJ whole genome shotgun (WGS) entry which is preliminary data.</text>
</comment>
<keyword evidence="4" id="KW-1185">Reference proteome</keyword>
<dbReference type="GO" id="GO:0031083">
    <property type="term" value="C:BLOC-1 complex"/>
    <property type="evidence" value="ECO:0007669"/>
    <property type="project" value="InterPro"/>
</dbReference>
<evidence type="ECO:0000256" key="2">
    <source>
        <dbReference type="ARBA" id="ARBA00019580"/>
    </source>
</evidence>